<gene>
    <name evidence="6" type="ORF">C8256_16655</name>
</gene>
<dbReference type="InterPro" id="IPR001077">
    <property type="entry name" value="COMT_C"/>
</dbReference>
<keyword evidence="3" id="KW-0949">S-adenosyl-L-methionine</keyword>
<feature type="domain" description="BVU-1015-like N-terminal dimerisation-like" evidence="5">
    <location>
        <begin position="16"/>
        <end position="85"/>
    </location>
</feature>
<dbReference type="Pfam" id="PF00891">
    <property type="entry name" value="Methyltransf_2"/>
    <property type="match status" value="1"/>
</dbReference>
<accession>A0A2T2XZ97</accession>
<dbReference type="InterPro" id="IPR036390">
    <property type="entry name" value="WH_DNA-bd_sf"/>
</dbReference>
<name>A0A2T2XZ97_9ENTR</name>
<dbReference type="Gene3D" id="3.40.50.150">
    <property type="entry name" value="Vaccinia Virus protein VP39"/>
    <property type="match status" value="1"/>
</dbReference>
<feature type="domain" description="O-methyltransferase C-terminal" evidence="4">
    <location>
        <begin position="179"/>
        <end position="332"/>
    </location>
</feature>
<evidence type="ECO:0000256" key="3">
    <source>
        <dbReference type="ARBA" id="ARBA00022691"/>
    </source>
</evidence>
<dbReference type="PANTHER" id="PTHR43712">
    <property type="entry name" value="PUTATIVE (AFU_ORTHOLOGUE AFUA_4G14580)-RELATED"/>
    <property type="match status" value="1"/>
</dbReference>
<evidence type="ECO:0000259" key="4">
    <source>
        <dbReference type="Pfam" id="PF00891"/>
    </source>
</evidence>
<dbReference type="Gene3D" id="1.10.10.10">
    <property type="entry name" value="Winged helix-like DNA-binding domain superfamily/Winged helix DNA-binding domain"/>
    <property type="match status" value="1"/>
</dbReference>
<dbReference type="PIRSF" id="PIRSF005739">
    <property type="entry name" value="O-mtase"/>
    <property type="match status" value="1"/>
</dbReference>
<sequence>MYEQDSLSALEAITEAQKIAFAPMLFQTALSLRNTGILAYLDKQGKNGATLSDIAAQCPLNEYAISILLDMGLSGRIVTAQNDAYCLTKIGHFLLHDKMTNVNMDFTQDVCYQGLFFLEQALKEGKPSGLKVFGDWPTIYPALSQLPESARASWFAFDHYYSDEAFAAALPRIFASNPTILYDVGGNTGKWALHCCQYNDNITVTILDLPPQITLARANIANAGLTHRVNFHPVDMLSAAPLPGEADIWWMSQFLDCFSPEQIIALLANVARAMKPGAKLCIMELFWDAQKFEAAAFSLNATSLYFTCMANGNSRFYSVEKFYHYLDRAGFQVDERHDNLGIGHTLLICHKKSF</sequence>
<keyword evidence="7" id="KW-1185">Reference proteome</keyword>
<dbReference type="SUPFAM" id="SSF46785">
    <property type="entry name" value="Winged helix' DNA-binding domain"/>
    <property type="match status" value="1"/>
</dbReference>
<dbReference type="SUPFAM" id="SSF53335">
    <property type="entry name" value="S-adenosyl-L-methionine-dependent methyltransferases"/>
    <property type="match status" value="1"/>
</dbReference>
<dbReference type="GO" id="GO:0008171">
    <property type="term" value="F:O-methyltransferase activity"/>
    <property type="evidence" value="ECO:0007669"/>
    <property type="project" value="InterPro"/>
</dbReference>
<evidence type="ECO:0000313" key="7">
    <source>
        <dbReference type="Proteomes" id="UP000240892"/>
    </source>
</evidence>
<keyword evidence="1 6" id="KW-0489">Methyltransferase</keyword>
<dbReference type="PANTHER" id="PTHR43712:SF2">
    <property type="entry name" value="O-METHYLTRANSFERASE CICE"/>
    <property type="match status" value="1"/>
</dbReference>
<dbReference type="GO" id="GO:0032259">
    <property type="term" value="P:methylation"/>
    <property type="evidence" value="ECO:0007669"/>
    <property type="project" value="UniProtKB-KW"/>
</dbReference>
<protein>
    <submittedName>
        <fullName evidence="6">SAM-dependent methyltransferase</fullName>
    </submittedName>
</protein>
<comment type="caution">
    <text evidence="6">The sequence shown here is derived from an EMBL/GenBank/DDBJ whole genome shotgun (WGS) entry which is preliminary data.</text>
</comment>
<dbReference type="Gene3D" id="1.20.58.1390">
    <property type="match status" value="1"/>
</dbReference>
<proteinExistence type="predicted"/>
<dbReference type="AlphaFoldDB" id="A0A2T2XZ97"/>
<evidence type="ECO:0000256" key="1">
    <source>
        <dbReference type="ARBA" id="ARBA00022603"/>
    </source>
</evidence>
<dbReference type="PROSITE" id="PS51683">
    <property type="entry name" value="SAM_OMT_II"/>
    <property type="match status" value="1"/>
</dbReference>
<evidence type="ECO:0000313" key="6">
    <source>
        <dbReference type="EMBL" id="PSR45577.1"/>
    </source>
</evidence>
<dbReference type="Proteomes" id="UP000240892">
    <property type="component" value="Unassembled WGS sequence"/>
</dbReference>
<evidence type="ECO:0000259" key="5">
    <source>
        <dbReference type="Pfam" id="PF21212"/>
    </source>
</evidence>
<dbReference type="InterPro" id="IPR036388">
    <property type="entry name" value="WH-like_DNA-bd_sf"/>
</dbReference>
<dbReference type="InterPro" id="IPR049480">
    <property type="entry name" value="BVU_1015-like_N"/>
</dbReference>
<dbReference type="InterPro" id="IPR016461">
    <property type="entry name" value="COMT-like"/>
</dbReference>
<dbReference type="EMBL" id="PYHO01000014">
    <property type="protein sequence ID" value="PSR45577.1"/>
    <property type="molecule type" value="Genomic_DNA"/>
</dbReference>
<keyword evidence="2 6" id="KW-0808">Transferase</keyword>
<dbReference type="Pfam" id="PF21212">
    <property type="entry name" value="Dimerisation2-like_dom"/>
    <property type="match status" value="1"/>
</dbReference>
<evidence type="ECO:0000256" key="2">
    <source>
        <dbReference type="ARBA" id="ARBA00022679"/>
    </source>
</evidence>
<organism evidence="6 7">
    <name type="scientific">Kluyvera genomosp. 2</name>
    <dbReference type="NCBI Taxonomy" id="2774054"/>
    <lineage>
        <taxon>Bacteria</taxon>
        <taxon>Pseudomonadati</taxon>
        <taxon>Pseudomonadota</taxon>
        <taxon>Gammaproteobacteria</taxon>
        <taxon>Enterobacterales</taxon>
        <taxon>Enterobacteriaceae</taxon>
        <taxon>Kluyvera</taxon>
    </lineage>
</organism>
<reference evidence="6 7" key="1">
    <citation type="submission" date="2018-03" db="EMBL/GenBank/DDBJ databases">
        <title>First report of an OXA-48+CTX-M-M-producing Kluyvera ascorbata clone recovered from patients admitted in a University Hospital in Madrid, Spain.</title>
        <authorList>
            <person name="Hernandez-Garcia M."/>
            <person name="Leon-Sampedro R."/>
            <person name="Perez-Viso B."/>
            <person name="Morosini M.I."/>
            <person name="Lopez-Fresnena N."/>
            <person name="Coque T.M."/>
            <person name="Bonten M."/>
            <person name="Malhotra-Kumar S."/>
            <person name="Ruiz-Garbajosa P."/>
            <person name="Canton R."/>
        </authorList>
    </citation>
    <scope>NUCLEOTIDE SEQUENCE [LARGE SCALE GENOMIC DNA]</scope>
    <source>
        <strain evidence="6 7">KA2</strain>
    </source>
</reference>
<dbReference type="InterPro" id="IPR029063">
    <property type="entry name" value="SAM-dependent_MTases_sf"/>
</dbReference>
<dbReference type="RefSeq" id="WP_106928661.1">
    <property type="nucleotide sequence ID" value="NZ_CABMMU010000014.1"/>
</dbReference>